<dbReference type="STRING" id="1586287.BBK82_08245"/>
<reference evidence="3 4" key="1">
    <citation type="submission" date="2016-07" db="EMBL/GenBank/DDBJ databases">
        <title>Complete genome sequence of the Lentzea guizhouensis DHS C013.</title>
        <authorList>
            <person name="Cao C."/>
        </authorList>
    </citation>
    <scope>NUCLEOTIDE SEQUENCE [LARGE SCALE GENOMIC DNA]</scope>
    <source>
        <strain evidence="3 4">DHS C013</strain>
    </source>
</reference>
<keyword evidence="4" id="KW-1185">Reference proteome</keyword>
<dbReference type="SMART" id="SM00065">
    <property type="entry name" value="GAF"/>
    <property type="match status" value="1"/>
</dbReference>
<name>A0A1B2HEB0_9PSEU</name>
<evidence type="ECO:0000313" key="3">
    <source>
        <dbReference type="EMBL" id="ANZ36060.1"/>
    </source>
</evidence>
<dbReference type="AlphaFoldDB" id="A0A1B2HEB0"/>
<feature type="domain" description="GAF" evidence="1">
    <location>
        <begin position="27"/>
        <end position="175"/>
    </location>
</feature>
<dbReference type="OrthoDB" id="7466251at2"/>
<sequence>MDDRVDLPQAICRIYAAAVVALHEQASNPDALPRFVRTCMDPLQMDGAFVSLIDGPRFQTSLYASDVAAHIESVQFSLGEGPCFEAFATCSPVLAPDLAHASAPGWSAFAAAMAGRPIGAIFAFPLRADAIGIGVIGFYCRRARPFSDDELAIALEVADLMTVVLLGPQLGSGDSSRGVLAPDHAQLHKATGMLVATVGVSAAEAVARLRGHAFVVSRSVDEVAQAIVTGMISPWELD</sequence>
<evidence type="ECO:0008006" key="5">
    <source>
        <dbReference type="Google" id="ProtNLM"/>
    </source>
</evidence>
<gene>
    <name evidence="3" type="ORF">BBK82_08245</name>
</gene>
<dbReference type="EMBL" id="CP016793">
    <property type="protein sequence ID" value="ANZ36060.1"/>
    <property type="molecule type" value="Genomic_DNA"/>
</dbReference>
<accession>A0A1B2HEB0</accession>
<proteinExistence type="predicted"/>
<dbReference type="InterPro" id="IPR029016">
    <property type="entry name" value="GAF-like_dom_sf"/>
</dbReference>
<feature type="domain" description="ANTAR" evidence="2">
    <location>
        <begin position="147"/>
        <end position="228"/>
    </location>
</feature>
<evidence type="ECO:0000259" key="2">
    <source>
        <dbReference type="SMART" id="SM01012"/>
    </source>
</evidence>
<dbReference type="Proteomes" id="UP000093053">
    <property type="component" value="Chromosome"/>
</dbReference>
<dbReference type="Pfam" id="PF13185">
    <property type="entry name" value="GAF_2"/>
    <property type="match status" value="1"/>
</dbReference>
<dbReference type="GO" id="GO:0003723">
    <property type="term" value="F:RNA binding"/>
    <property type="evidence" value="ECO:0007669"/>
    <property type="project" value="InterPro"/>
</dbReference>
<dbReference type="Gene3D" id="3.30.450.40">
    <property type="match status" value="1"/>
</dbReference>
<dbReference type="SUPFAM" id="SSF55781">
    <property type="entry name" value="GAF domain-like"/>
    <property type="match status" value="1"/>
</dbReference>
<organism evidence="3 4">
    <name type="scientific">Lentzea guizhouensis</name>
    <dbReference type="NCBI Taxonomy" id="1586287"/>
    <lineage>
        <taxon>Bacteria</taxon>
        <taxon>Bacillati</taxon>
        <taxon>Actinomycetota</taxon>
        <taxon>Actinomycetes</taxon>
        <taxon>Pseudonocardiales</taxon>
        <taxon>Pseudonocardiaceae</taxon>
        <taxon>Lentzea</taxon>
    </lineage>
</organism>
<evidence type="ECO:0000259" key="1">
    <source>
        <dbReference type="SMART" id="SM00065"/>
    </source>
</evidence>
<dbReference type="InterPro" id="IPR005561">
    <property type="entry name" value="ANTAR"/>
</dbReference>
<dbReference type="SMART" id="SM01012">
    <property type="entry name" value="ANTAR"/>
    <property type="match status" value="1"/>
</dbReference>
<evidence type="ECO:0000313" key="4">
    <source>
        <dbReference type="Proteomes" id="UP000093053"/>
    </source>
</evidence>
<dbReference type="KEGG" id="led:BBK82_08245"/>
<dbReference type="InterPro" id="IPR003018">
    <property type="entry name" value="GAF"/>
</dbReference>
<protein>
    <recommendedName>
        <fullName evidence="5">ANTAR domain-containing protein</fullName>
    </recommendedName>
</protein>